<dbReference type="PANTHER" id="PTHR31193:SF1">
    <property type="entry name" value="TRANSMEMBRANE PROTEIN 268"/>
    <property type="match status" value="1"/>
</dbReference>
<keyword evidence="1" id="KW-0812">Transmembrane</keyword>
<dbReference type="PANTHER" id="PTHR31193">
    <property type="entry name" value="TRANSMEMBRANE PROTEIN C9ORF91"/>
    <property type="match status" value="1"/>
</dbReference>
<dbReference type="EnsemblMetazoa" id="XM_012693057.3">
    <property type="protein sequence ID" value="XP_012548511.1"/>
    <property type="gene ID" value="LOC101738263"/>
</dbReference>
<keyword evidence="3" id="KW-1185">Reference proteome</keyword>
<keyword evidence="1" id="KW-0472">Membrane</keyword>
<reference evidence="2" key="2">
    <citation type="submission" date="2022-06" db="UniProtKB">
        <authorList>
            <consortium name="EnsemblMetazoa"/>
        </authorList>
    </citation>
    <scope>IDENTIFICATION</scope>
    <source>
        <strain evidence="2">p50T (Dazao)</strain>
    </source>
</reference>
<sequence length="388" mass="44067">MNNADNSIEFSEVNERNGNVHEEKIRKGWVQFDDEQQTPTVSHSENEIAVTKTPPVASTQTPTRPTVPAVLNTETVHVNLERGDKNLESSTQSTLTKNVEFVNVRHGFSNGDIIVTLLPVNTKWPWITAAQFRPELVPEELMAQGLTLTVEEYVHAMELLVNDARFTLYNICYKRVLVCWISLAFLVLLALLFSGLTGLTLFSLGVLWLIFNAAAIFLCMWIKLKLSKGLDQCLARVNKLLNKHKLILALDDRGKISCHKVNLCFIYFDSGPCIMHIQQFIDSEEGKTIMQGWEQRLDITTNDIVIQGSQTTRLSRKQERGALLFLRYAARWGAYVLKNRLNLGTNVPGRHGHKYVCPCQYIEDHLKAKPPTGITKYFSLSNQNNEMY</sequence>
<protein>
    <recommendedName>
        <fullName evidence="4">Transmembrane protein 268</fullName>
    </recommendedName>
</protein>
<dbReference type="Proteomes" id="UP000005204">
    <property type="component" value="Unassembled WGS sequence"/>
</dbReference>
<name>A0A8R2C7H6_BOMMO</name>
<dbReference type="InterPro" id="IPR028054">
    <property type="entry name" value="DUF4481"/>
</dbReference>
<evidence type="ECO:0000313" key="3">
    <source>
        <dbReference type="Proteomes" id="UP000005204"/>
    </source>
</evidence>
<evidence type="ECO:0000313" key="2">
    <source>
        <dbReference type="EnsemblMetazoa" id="XP_012548511.1"/>
    </source>
</evidence>
<evidence type="ECO:0008006" key="4">
    <source>
        <dbReference type="Google" id="ProtNLM"/>
    </source>
</evidence>
<organism evidence="2 3">
    <name type="scientific">Bombyx mori</name>
    <name type="common">Silk moth</name>
    <dbReference type="NCBI Taxonomy" id="7091"/>
    <lineage>
        <taxon>Eukaryota</taxon>
        <taxon>Metazoa</taxon>
        <taxon>Ecdysozoa</taxon>
        <taxon>Arthropoda</taxon>
        <taxon>Hexapoda</taxon>
        <taxon>Insecta</taxon>
        <taxon>Pterygota</taxon>
        <taxon>Neoptera</taxon>
        <taxon>Endopterygota</taxon>
        <taxon>Lepidoptera</taxon>
        <taxon>Glossata</taxon>
        <taxon>Ditrysia</taxon>
        <taxon>Bombycoidea</taxon>
        <taxon>Bombycidae</taxon>
        <taxon>Bombycinae</taxon>
        <taxon>Bombyx</taxon>
    </lineage>
</organism>
<keyword evidence="1" id="KW-1133">Transmembrane helix</keyword>
<feature type="transmembrane region" description="Helical" evidence="1">
    <location>
        <begin position="176"/>
        <end position="196"/>
    </location>
</feature>
<dbReference type="AlphaFoldDB" id="A0A8R2C7H6"/>
<feature type="transmembrane region" description="Helical" evidence="1">
    <location>
        <begin position="202"/>
        <end position="222"/>
    </location>
</feature>
<gene>
    <name evidence="2" type="primary">101738263</name>
</gene>
<reference evidence="3" key="1">
    <citation type="journal article" date="2008" name="Insect Biochem. Mol. Biol.">
        <title>The genome of a lepidopteran model insect, the silkworm Bombyx mori.</title>
        <authorList>
            <consortium name="International Silkworm Genome Consortium"/>
        </authorList>
    </citation>
    <scope>NUCLEOTIDE SEQUENCE [LARGE SCALE GENOMIC DNA]</scope>
    <source>
        <strain evidence="3">p50T</strain>
    </source>
</reference>
<evidence type="ECO:0000256" key="1">
    <source>
        <dbReference type="SAM" id="Phobius"/>
    </source>
</evidence>
<dbReference type="Pfam" id="PF14800">
    <property type="entry name" value="DUF4481"/>
    <property type="match status" value="1"/>
</dbReference>
<proteinExistence type="predicted"/>
<accession>A0A8R2C7H6</accession>